<reference evidence="11 12" key="1">
    <citation type="submission" date="2023-07" db="EMBL/GenBank/DDBJ databases">
        <title>Sorghum-associated microbial communities from plants grown in Nebraska, USA.</title>
        <authorList>
            <person name="Schachtman D."/>
        </authorList>
    </citation>
    <scope>NUCLEOTIDE SEQUENCE [LARGE SCALE GENOMIC DNA]</scope>
    <source>
        <strain evidence="11 12">BE308</strain>
    </source>
</reference>
<evidence type="ECO:0000256" key="8">
    <source>
        <dbReference type="HAMAP-Rule" id="MF_00124"/>
    </source>
</evidence>
<comment type="subcellular location">
    <subcellularLocation>
        <location evidence="8">Cytoplasm</location>
    </subcellularLocation>
</comment>
<dbReference type="EMBL" id="JAVDXO010000001">
    <property type="protein sequence ID" value="MDR7305368.1"/>
    <property type="molecule type" value="Genomic_DNA"/>
</dbReference>
<feature type="active site" description="Proton acceptor" evidence="8">
    <location>
        <position position="85"/>
    </location>
</feature>
<dbReference type="PANTHER" id="PTHR11441">
    <property type="entry name" value="THYMIDINE KINASE"/>
    <property type="match status" value="1"/>
</dbReference>
<keyword evidence="6 8" id="KW-0418">Kinase</keyword>
<evidence type="ECO:0000256" key="5">
    <source>
        <dbReference type="ARBA" id="ARBA00022741"/>
    </source>
</evidence>
<evidence type="ECO:0000256" key="6">
    <source>
        <dbReference type="ARBA" id="ARBA00022777"/>
    </source>
</evidence>
<comment type="similarity">
    <text evidence="1 8 10">Belongs to the thymidine kinase family.</text>
</comment>
<dbReference type="RefSeq" id="WP_310339432.1">
    <property type="nucleotide sequence ID" value="NZ_JAVDXO010000001.1"/>
</dbReference>
<comment type="subunit">
    <text evidence="8">Homotetramer.</text>
</comment>
<dbReference type="SUPFAM" id="SSF57716">
    <property type="entry name" value="Glucocorticoid receptor-like (DNA-binding domain)"/>
    <property type="match status" value="1"/>
</dbReference>
<organism evidence="11 12">
    <name type="scientific">Rhodoferax saidenbachensis</name>
    <dbReference type="NCBI Taxonomy" id="1484693"/>
    <lineage>
        <taxon>Bacteria</taxon>
        <taxon>Pseudomonadati</taxon>
        <taxon>Pseudomonadota</taxon>
        <taxon>Betaproteobacteria</taxon>
        <taxon>Burkholderiales</taxon>
        <taxon>Comamonadaceae</taxon>
        <taxon>Rhodoferax</taxon>
    </lineage>
</organism>
<feature type="binding site" evidence="8">
    <location>
        <begin position="84"/>
        <end position="87"/>
    </location>
    <ligand>
        <name>ATP</name>
        <dbReference type="ChEBI" id="CHEBI:30616"/>
    </ligand>
</feature>
<dbReference type="NCBIfam" id="NF003300">
    <property type="entry name" value="PRK04296.1-5"/>
    <property type="match status" value="1"/>
</dbReference>
<protein>
    <recommendedName>
        <fullName evidence="2 8">Thymidine kinase</fullName>
        <ecNumber evidence="2 8">2.7.1.21</ecNumber>
    </recommendedName>
</protein>
<evidence type="ECO:0000256" key="3">
    <source>
        <dbReference type="ARBA" id="ARBA00022634"/>
    </source>
</evidence>
<dbReference type="PANTHER" id="PTHR11441:SF0">
    <property type="entry name" value="THYMIDINE KINASE, CYTOSOLIC"/>
    <property type="match status" value="1"/>
</dbReference>
<feature type="binding site" evidence="8">
    <location>
        <position position="144"/>
    </location>
    <ligand>
        <name>Zn(2+)</name>
        <dbReference type="ChEBI" id="CHEBI:29105"/>
    </ligand>
</feature>
<keyword evidence="3 8" id="KW-0237">DNA synthesis</keyword>
<proteinExistence type="inferred from homology"/>
<sequence>MAKLFFRYSAMNAGKSTSLLQIAYNYEEQGQTVQLFTAGIDDRSGKGRIASRLGLQRQADVFDADTDFLSLLSSRTELACVLIDESQFLLPAQVRQLHQLAHTADIPTICFGLRSDFQGNPFPGAAYLLTLADDIEEIKTICACGRKATMNIRLDDHGHRVREGEQVEIGGNNRYLQVCARCFYSEHVRAKFALASAKKKAAHQ</sequence>
<feature type="binding site" evidence="8">
    <location>
        <begin position="9"/>
        <end position="16"/>
    </location>
    <ligand>
        <name>ATP</name>
        <dbReference type="ChEBI" id="CHEBI:30616"/>
    </ligand>
</feature>
<keyword evidence="8" id="KW-0862">Zinc</keyword>
<dbReference type="PIRSF" id="PIRSF035805">
    <property type="entry name" value="TK_cell"/>
    <property type="match status" value="1"/>
</dbReference>
<evidence type="ECO:0000256" key="2">
    <source>
        <dbReference type="ARBA" id="ARBA00012118"/>
    </source>
</evidence>
<evidence type="ECO:0000256" key="9">
    <source>
        <dbReference type="RuleBase" id="RU000544"/>
    </source>
</evidence>
<keyword evidence="8" id="KW-0963">Cytoplasm</keyword>
<evidence type="ECO:0000256" key="7">
    <source>
        <dbReference type="ARBA" id="ARBA00022840"/>
    </source>
</evidence>
<dbReference type="InterPro" id="IPR001267">
    <property type="entry name" value="Thymidine_kinase"/>
</dbReference>
<gene>
    <name evidence="8" type="primary">tdk</name>
    <name evidence="11" type="ORF">J2X15_000634</name>
</gene>
<accession>A0ABU1ZIK3</accession>
<dbReference type="Gene3D" id="3.30.60.20">
    <property type="match status" value="1"/>
</dbReference>
<name>A0ABU1ZIK3_9BURK</name>
<comment type="caution">
    <text evidence="11">The sequence shown here is derived from an EMBL/GenBank/DDBJ whole genome shotgun (WGS) entry which is preliminary data.</text>
</comment>
<keyword evidence="5 8" id="KW-0547">Nucleotide-binding</keyword>
<dbReference type="GO" id="GO:0004797">
    <property type="term" value="F:thymidine kinase activity"/>
    <property type="evidence" value="ECO:0007669"/>
    <property type="project" value="UniProtKB-EC"/>
</dbReference>
<keyword evidence="12" id="KW-1185">Reference proteome</keyword>
<evidence type="ECO:0000313" key="11">
    <source>
        <dbReference type="EMBL" id="MDR7305368.1"/>
    </source>
</evidence>
<evidence type="ECO:0000313" key="12">
    <source>
        <dbReference type="Proteomes" id="UP001268089"/>
    </source>
</evidence>
<evidence type="ECO:0000256" key="10">
    <source>
        <dbReference type="RuleBase" id="RU004165"/>
    </source>
</evidence>
<feature type="binding site" evidence="8">
    <location>
        <position position="142"/>
    </location>
    <ligand>
        <name>Zn(2+)</name>
        <dbReference type="ChEBI" id="CHEBI:29105"/>
    </ligand>
</feature>
<dbReference type="Proteomes" id="UP001268089">
    <property type="component" value="Unassembled WGS sequence"/>
</dbReference>
<dbReference type="Pfam" id="PF00265">
    <property type="entry name" value="TK"/>
    <property type="match status" value="1"/>
</dbReference>
<dbReference type="InterPro" id="IPR027417">
    <property type="entry name" value="P-loop_NTPase"/>
</dbReference>
<dbReference type="EC" id="2.7.1.21" evidence="2 8"/>
<feature type="binding site" evidence="8">
    <location>
        <position position="182"/>
    </location>
    <ligand>
        <name>Zn(2+)</name>
        <dbReference type="ChEBI" id="CHEBI:29105"/>
    </ligand>
</feature>
<dbReference type="SUPFAM" id="SSF52540">
    <property type="entry name" value="P-loop containing nucleoside triphosphate hydrolases"/>
    <property type="match status" value="1"/>
</dbReference>
<keyword evidence="7 8" id="KW-0067">ATP-binding</keyword>
<dbReference type="Gene3D" id="3.40.50.300">
    <property type="entry name" value="P-loop containing nucleotide triphosphate hydrolases"/>
    <property type="match status" value="1"/>
</dbReference>
<evidence type="ECO:0000256" key="4">
    <source>
        <dbReference type="ARBA" id="ARBA00022679"/>
    </source>
</evidence>
<comment type="catalytic activity">
    <reaction evidence="8 9">
        <text>thymidine + ATP = dTMP + ADP + H(+)</text>
        <dbReference type="Rhea" id="RHEA:19129"/>
        <dbReference type="ChEBI" id="CHEBI:15378"/>
        <dbReference type="ChEBI" id="CHEBI:17748"/>
        <dbReference type="ChEBI" id="CHEBI:30616"/>
        <dbReference type="ChEBI" id="CHEBI:63528"/>
        <dbReference type="ChEBI" id="CHEBI:456216"/>
        <dbReference type="EC" id="2.7.1.21"/>
    </reaction>
</comment>
<feature type="binding site" evidence="8">
    <location>
        <position position="179"/>
    </location>
    <ligand>
        <name>Zn(2+)</name>
        <dbReference type="ChEBI" id="CHEBI:29105"/>
    </ligand>
</feature>
<keyword evidence="4 8" id="KW-0808">Transferase</keyword>
<evidence type="ECO:0000256" key="1">
    <source>
        <dbReference type="ARBA" id="ARBA00007587"/>
    </source>
</evidence>
<dbReference type="HAMAP" id="MF_00124">
    <property type="entry name" value="Thymidine_kinase"/>
    <property type="match status" value="1"/>
</dbReference>
<keyword evidence="8" id="KW-0479">Metal-binding</keyword>